<evidence type="ECO:0000313" key="2">
    <source>
        <dbReference type="EMBL" id="RYP09970.1"/>
    </source>
</evidence>
<sequence length="355" mass="38879">MTGGAFFMGLLLVLALVRTCKAEEPWTPDDFDWSSLRVAPKEEWNGLYLNLTETHLAMDSQLMQMGKQGELDGHHVLFLPFAVGLAWQALNVAVAAGSMATAIQGCATNDGSPGAVAGCVFGIAGTALSIGSGFKAAQSAGWFARASNTWDQSGLESIALDVFNKRSQDAWQEMHDELLHDVLRRAFGAPEFMGYVSDGHRLSRRNDEHLHPRAPIYRIKHPRHGHMDIAAREHVNGTRFTLSYANHGLGKRQSFQHERLSDHLFEGRFDSSARAADPALPAFDPAGAYQQIEDSIQCIGAGSWREGQVLSAQMYDDTNKLTFGFASMGIFENHDADSTLQDFQPSGMPLLPPTC</sequence>
<dbReference type="AlphaFoldDB" id="A0A4Q4TWH0"/>
<feature type="signal peptide" evidence="1">
    <location>
        <begin position="1"/>
        <end position="22"/>
    </location>
</feature>
<name>A0A4Q4TWH0_9PEZI</name>
<evidence type="ECO:0000256" key="1">
    <source>
        <dbReference type="SAM" id="SignalP"/>
    </source>
</evidence>
<organism evidence="2 3">
    <name type="scientific">Monosporascus ibericus</name>
    <dbReference type="NCBI Taxonomy" id="155417"/>
    <lineage>
        <taxon>Eukaryota</taxon>
        <taxon>Fungi</taxon>
        <taxon>Dikarya</taxon>
        <taxon>Ascomycota</taxon>
        <taxon>Pezizomycotina</taxon>
        <taxon>Sordariomycetes</taxon>
        <taxon>Xylariomycetidae</taxon>
        <taxon>Xylariales</taxon>
        <taxon>Xylariales incertae sedis</taxon>
        <taxon>Monosporascus</taxon>
    </lineage>
</organism>
<feature type="chain" id="PRO_5020860549" evidence="1">
    <location>
        <begin position="23"/>
        <end position="355"/>
    </location>
</feature>
<dbReference type="EMBL" id="QJNU01000026">
    <property type="protein sequence ID" value="RYP09970.1"/>
    <property type="molecule type" value="Genomic_DNA"/>
</dbReference>
<keyword evidence="1" id="KW-0732">Signal</keyword>
<comment type="caution">
    <text evidence="2">The sequence shown here is derived from an EMBL/GenBank/DDBJ whole genome shotgun (WGS) entry which is preliminary data.</text>
</comment>
<evidence type="ECO:0000313" key="3">
    <source>
        <dbReference type="Proteomes" id="UP000293360"/>
    </source>
</evidence>
<reference evidence="2 3" key="1">
    <citation type="submission" date="2018-06" db="EMBL/GenBank/DDBJ databases">
        <title>Complete Genomes of Monosporascus.</title>
        <authorList>
            <person name="Robinson A.J."/>
            <person name="Natvig D.O."/>
        </authorList>
    </citation>
    <scope>NUCLEOTIDE SEQUENCE [LARGE SCALE GENOMIC DNA]</scope>
    <source>
        <strain evidence="2 3">CBS 110550</strain>
    </source>
</reference>
<proteinExistence type="predicted"/>
<gene>
    <name evidence="2" type="ORF">DL764_000965</name>
</gene>
<keyword evidence="3" id="KW-1185">Reference proteome</keyword>
<accession>A0A4Q4TWH0</accession>
<protein>
    <submittedName>
        <fullName evidence="2">Uncharacterized protein</fullName>
    </submittedName>
</protein>
<dbReference type="Proteomes" id="UP000293360">
    <property type="component" value="Unassembled WGS sequence"/>
</dbReference>
<dbReference type="OrthoDB" id="2820380at2759"/>